<reference evidence="2" key="1">
    <citation type="submission" date="2016-10" db="EMBL/GenBank/DDBJ databases">
        <authorList>
            <person name="Varghese N."/>
            <person name="Submissions S."/>
        </authorList>
    </citation>
    <scope>NUCLEOTIDE SEQUENCE [LARGE SCALE GENOMIC DNA]</scope>
    <source>
        <strain evidence="2">DSM 26471</strain>
    </source>
</reference>
<dbReference type="Proteomes" id="UP000199630">
    <property type="component" value="Unassembled WGS sequence"/>
</dbReference>
<sequence length="193" mass="21125">MRVFYLSHPQIALDRQVPVPRWGLNHQGRLRLEAALSMSWHRKITRIVSSTESKAMETAAHFAEAKSLPLTAFPELHENDRSATGFLPPEEFEAVADAFFAHPDKSIRGWEPARRAQARVIAAVGQVLDGHETGDVLICGHGGVGTLLMLSLAGKPISRDADQPAGGGNLFAFDPESRALLFGWTPLEEMPPL</sequence>
<keyword evidence="2" id="KW-1185">Reference proteome</keyword>
<dbReference type="InterPro" id="IPR013078">
    <property type="entry name" value="His_Pase_superF_clade-1"/>
</dbReference>
<evidence type="ECO:0000313" key="2">
    <source>
        <dbReference type="Proteomes" id="UP000199630"/>
    </source>
</evidence>
<dbReference type="OrthoDB" id="34197at2"/>
<accession>A0A1I3VEC5</accession>
<name>A0A1I3VEC5_9RHOB</name>
<dbReference type="EMBL" id="FORH01000007">
    <property type="protein sequence ID" value="SFJ93532.1"/>
    <property type="molecule type" value="Genomic_DNA"/>
</dbReference>
<dbReference type="InterPro" id="IPR029033">
    <property type="entry name" value="His_PPase_superfam"/>
</dbReference>
<evidence type="ECO:0000313" key="1">
    <source>
        <dbReference type="EMBL" id="SFJ93532.1"/>
    </source>
</evidence>
<dbReference type="Gene3D" id="3.40.50.1240">
    <property type="entry name" value="Phosphoglycerate mutase-like"/>
    <property type="match status" value="1"/>
</dbReference>
<dbReference type="RefSeq" id="WP_090061830.1">
    <property type="nucleotide sequence ID" value="NZ_FORH01000007.1"/>
</dbReference>
<proteinExistence type="predicted"/>
<dbReference type="Pfam" id="PF00300">
    <property type="entry name" value="His_Phos_1"/>
    <property type="match status" value="1"/>
</dbReference>
<organism evidence="1 2">
    <name type="scientific">Celeribacter neptunius</name>
    <dbReference type="NCBI Taxonomy" id="588602"/>
    <lineage>
        <taxon>Bacteria</taxon>
        <taxon>Pseudomonadati</taxon>
        <taxon>Pseudomonadota</taxon>
        <taxon>Alphaproteobacteria</taxon>
        <taxon>Rhodobacterales</taxon>
        <taxon>Roseobacteraceae</taxon>
        <taxon>Celeribacter</taxon>
    </lineage>
</organism>
<dbReference type="AlphaFoldDB" id="A0A1I3VEC5"/>
<gene>
    <name evidence="1" type="ORF">SAMN04487991_3328</name>
</gene>
<dbReference type="SUPFAM" id="SSF53254">
    <property type="entry name" value="Phosphoglycerate mutase-like"/>
    <property type="match status" value="1"/>
</dbReference>
<dbReference type="STRING" id="588602.SAMN04487991_3328"/>
<protein>
    <submittedName>
        <fullName evidence="1">Broad specificity phosphatase PhoE</fullName>
    </submittedName>
</protein>